<dbReference type="EMBL" id="WTYV01000003">
    <property type="protein sequence ID" value="MXO71929.1"/>
    <property type="molecule type" value="Genomic_DNA"/>
</dbReference>
<dbReference type="CDD" id="cd02969">
    <property type="entry name" value="PRX_like1"/>
    <property type="match status" value="1"/>
</dbReference>
<dbReference type="PROSITE" id="PS51352">
    <property type="entry name" value="THIOREDOXIN_2"/>
    <property type="match status" value="1"/>
</dbReference>
<dbReference type="InterPro" id="IPR000866">
    <property type="entry name" value="AhpC/TSA"/>
</dbReference>
<dbReference type="PANTHER" id="PTHR43640">
    <property type="entry name" value="OS07G0260300 PROTEIN"/>
    <property type="match status" value="1"/>
</dbReference>
<comment type="caution">
    <text evidence="2">The sequence shown here is derived from an EMBL/GenBank/DDBJ whole genome shotgun (WGS) entry which is preliminary data.</text>
</comment>
<proteinExistence type="predicted"/>
<dbReference type="GO" id="GO:0016491">
    <property type="term" value="F:oxidoreductase activity"/>
    <property type="evidence" value="ECO:0007669"/>
    <property type="project" value="InterPro"/>
</dbReference>
<dbReference type="PANTHER" id="PTHR43640:SF1">
    <property type="entry name" value="THIOREDOXIN-DEPENDENT PEROXIREDOXIN"/>
    <property type="match status" value="1"/>
</dbReference>
<evidence type="ECO:0000313" key="3">
    <source>
        <dbReference type="Proteomes" id="UP000466966"/>
    </source>
</evidence>
<dbReference type="OrthoDB" id="9809746at2"/>
<evidence type="ECO:0000259" key="1">
    <source>
        <dbReference type="PROSITE" id="PS51352"/>
    </source>
</evidence>
<sequence length="203" mass="22316">MLKLSRQVDYGQPPRPFALTDTHGQVRRLDEFTQGKGLLLAFICNHCPFVQHILPGLVDFARDYMPQGLQVVAISSNDPADFPDDAPEEMARLAQAMDFPFPYLFDATQDVALAYGAICTPDFFLYDGQMKLAYCGQFDPSRPGLGHPPMEGTETWRTSVPVTGEDMRRAADAVLAGQPAPQPQVPSAGCNIKWKAGKDPSWG</sequence>
<keyword evidence="3" id="KW-1185">Reference proteome</keyword>
<evidence type="ECO:0000313" key="2">
    <source>
        <dbReference type="EMBL" id="MXO71929.1"/>
    </source>
</evidence>
<feature type="domain" description="Thioredoxin" evidence="1">
    <location>
        <begin position="8"/>
        <end position="176"/>
    </location>
</feature>
<dbReference type="InterPro" id="IPR036249">
    <property type="entry name" value="Thioredoxin-like_sf"/>
</dbReference>
<dbReference type="Pfam" id="PF00578">
    <property type="entry name" value="AhpC-TSA"/>
    <property type="match status" value="1"/>
</dbReference>
<dbReference type="RefSeq" id="WP_160771859.1">
    <property type="nucleotide sequence ID" value="NZ_WTYV01000003.1"/>
</dbReference>
<organism evidence="2 3">
    <name type="scientific">Alteraurantiacibacter buctensis</name>
    <dbReference type="NCBI Taxonomy" id="1503981"/>
    <lineage>
        <taxon>Bacteria</taxon>
        <taxon>Pseudomonadati</taxon>
        <taxon>Pseudomonadota</taxon>
        <taxon>Alphaproteobacteria</taxon>
        <taxon>Sphingomonadales</taxon>
        <taxon>Erythrobacteraceae</taxon>
        <taxon>Alteraurantiacibacter</taxon>
    </lineage>
</organism>
<name>A0A844YWJ3_9SPHN</name>
<dbReference type="GO" id="GO:0016209">
    <property type="term" value="F:antioxidant activity"/>
    <property type="evidence" value="ECO:0007669"/>
    <property type="project" value="InterPro"/>
</dbReference>
<gene>
    <name evidence="2" type="ORF">GRI99_09810</name>
</gene>
<accession>A0A844YWJ3</accession>
<protein>
    <submittedName>
        <fullName evidence="2">Redoxin domain-containing protein</fullName>
    </submittedName>
</protein>
<dbReference type="SUPFAM" id="SSF52833">
    <property type="entry name" value="Thioredoxin-like"/>
    <property type="match status" value="1"/>
</dbReference>
<dbReference type="Proteomes" id="UP000466966">
    <property type="component" value="Unassembled WGS sequence"/>
</dbReference>
<dbReference type="InterPro" id="IPR047262">
    <property type="entry name" value="PRX-like1"/>
</dbReference>
<dbReference type="InterPro" id="IPR013766">
    <property type="entry name" value="Thioredoxin_domain"/>
</dbReference>
<dbReference type="Gene3D" id="3.40.30.10">
    <property type="entry name" value="Glutaredoxin"/>
    <property type="match status" value="1"/>
</dbReference>
<reference evidence="2 3" key="1">
    <citation type="submission" date="2019-12" db="EMBL/GenBank/DDBJ databases">
        <title>Genomic-based taxomic classification of the family Erythrobacteraceae.</title>
        <authorList>
            <person name="Xu L."/>
        </authorList>
    </citation>
    <scope>NUCLEOTIDE SEQUENCE [LARGE SCALE GENOMIC DNA]</scope>
    <source>
        <strain evidence="2 3">M0322</strain>
    </source>
</reference>
<dbReference type="AlphaFoldDB" id="A0A844YWJ3"/>